<comment type="caution">
    <text evidence="2">The sequence shown here is derived from an EMBL/GenBank/DDBJ whole genome shotgun (WGS) entry which is preliminary data.</text>
</comment>
<keyword evidence="3" id="KW-1185">Reference proteome</keyword>
<gene>
    <name evidence="2" type="ORF">THAOC_16364</name>
</gene>
<dbReference type="Pfam" id="PF01764">
    <property type="entry name" value="Lipase_3"/>
    <property type="match status" value="1"/>
</dbReference>
<evidence type="ECO:0000259" key="1">
    <source>
        <dbReference type="Pfam" id="PF01764"/>
    </source>
</evidence>
<dbReference type="GO" id="GO:0006629">
    <property type="term" value="P:lipid metabolic process"/>
    <property type="evidence" value="ECO:0007669"/>
    <property type="project" value="InterPro"/>
</dbReference>
<dbReference type="AlphaFoldDB" id="K0SDH0"/>
<dbReference type="InterPro" id="IPR002921">
    <property type="entry name" value="Fungal_lipase-type"/>
</dbReference>
<dbReference type="InterPro" id="IPR029058">
    <property type="entry name" value="AB_hydrolase_fold"/>
</dbReference>
<sequence>MLVLVTRDAPSRPPNLNPNGCYSKMWFVSISVAITLFVTLADASSSSSNATASDRVLLEGASHSALHVSAVYTYGSPSVGKGPHMSNPGDRCVPGLRIYTENVKDETCSWWQLWCTPDVDFASQVNLDSHYPHAKTDTLVLRLVLESNRLEYTYHRCSDANARQQYNYQWLPDKNSPSDLLPGLNIHSPIDKHYGLRLRGVPRSIRGDSLEFLSVARCSHELSDNGIRECLNRLGGVDRLGYEPFAFMVHASKMMLIDDTDTVYVLKKDDSGTRRCVIAFQGSDSVFDLSKFLMQYKDPRKFCGRSGIHSGVADELSGITRNPQFGKVIVPALETCDDVVCVGHSLGGSLCSLFADCANNGLQNLIGSSDSEMWSDYKSLTWRRK</sequence>
<name>K0SDH0_THAOC</name>
<feature type="domain" description="Fungal lipase-type" evidence="1">
    <location>
        <begin position="277"/>
        <end position="356"/>
    </location>
</feature>
<dbReference type="EMBL" id="AGNL01018488">
    <property type="protein sequence ID" value="EJK63004.1"/>
    <property type="molecule type" value="Genomic_DNA"/>
</dbReference>
<dbReference type="Gene3D" id="3.40.50.1820">
    <property type="entry name" value="alpha/beta hydrolase"/>
    <property type="match status" value="1"/>
</dbReference>
<accession>K0SDH0</accession>
<organism evidence="2 3">
    <name type="scientific">Thalassiosira oceanica</name>
    <name type="common">Marine diatom</name>
    <dbReference type="NCBI Taxonomy" id="159749"/>
    <lineage>
        <taxon>Eukaryota</taxon>
        <taxon>Sar</taxon>
        <taxon>Stramenopiles</taxon>
        <taxon>Ochrophyta</taxon>
        <taxon>Bacillariophyta</taxon>
        <taxon>Coscinodiscophyceae</taxon>
        <taxon>Thalassiosirophycidae</taxon>
        <taxon>Thalassiosirales</taxon>
        <taxon>Thalassiosiraceae</taxon>
        <taxon>Thalassiosira</taxon>
    </lineage>
</organism>
<evidence type="ECO:0000313" key="3">
    <source>
        <dbReference type="Proteomes" id="UP000266841"/>
    </source>
</evidence>
<protein>
    <recommendedName>
        <fullName evidence="1">Fungal lipase-type domain-containing protein</fullName>
    </recommendedName>
</protein>
<proteinExistence type="predicted"/>
<evidence type="ECO:0000313" key="2">
    <source>
        <dbReference type="EMBL" id="EJK63004.1"/>
    </source>
</evidence>
<dbReference type="Proteomes" id="UP000266841">
    <property type="component" value="Unassembled WGS sequence"/>
</dbReference>
<dbReference type="OrthoDB" id="406462at2759"/>
<dbReference type="SUPFAM" id="SSF53474">
    <property type="entry name" value="alpha/beta-Hydrolases"/>
    <property type="match status" value="1"/>
</dbReference>
<reference evidence="2 3" key="1">
    <citation type="journal article" date="2012" name="Genome Biol.">
        <title>Genome and low-iron response of an oceanic diatom adapted to chronic iron limitation.</title>
        <authorList>
            <person name="Lommer M."/>
            <person name="Specht M."/>
            <person name="Roy A.S."/>
            <person name="Kraemer L."/>
            <person name="Andreson R."/>
            <person name="Gutowska M.A."/>
            <person name="Wolf J."/>
            <person name="Bergner S.V."/>
            <person name="Schilhabel M.B."/>
            <person name="Klostermeier U.C."/>
            <person name="Beiko R.G."/>
            <person name="Rosenstiel P."/>
            <person name="Hippler M."/>
            <person name="Laroche J."/>
        </authorList>
    </citation>
    <scope>NUCLEOTIDE SEQUENCE [LARGE SCALE GENOMIC DNA]</scope>
    <source>
        <strain evidence="2 3">CCMP1005</strain>
    </source>
</reference>